<keyword evidence="2" id="KW-0489">Methyltransferase</keyword>
<keyword evidence="3" id="KW-1185">Reference proteome</keyword>
<dbReference type="Gene3D" id="1.10.10.10">
    <property type="entry name" value="Winged helix-like DNA-binding domain superfamily/Winged helix DNA-binding domain"/>
    <property type="match status" value="1"/>
</dbReference>
<reference evidence="2 3" key="1">
    <citation type="submission" date="2016-10" db="EMBL/GenBank/DDBJ databases">
        <authorList>
            <person name="Varghese N."/>
            <person name="Submissions S."/>
        </authorList>
    </citation>
    <scope>NUCLEOTIDE SEQUENCE [LARGE SCALE GENOMIC DNA]</scope>
    <source>
        <strain evidence="2 3">YR512</strain>
    </source>
</reference>
<dbReference type="Pfam" id="PF08241">
    <property type="entry name" value="Methyltransf_11"/>
    <property type="match status" value="1"/>
</dbReference>
<comment type="caution">
    <text evidence="2">The sequence shown here is derived from an EMBL/GenBank/DDBJ whole genome shotgun (WGS) entry which is preliminary data.</text>
</comment>
<keyword evidence="2" id="KW-0808">Transferase</keyword>
<dbReference type="GO" id="GO:0008168">
    <property type="term" value="F:methyltransferase activity"/>
    <property type="evidence" value="ECO:0007669"/>
    <property type="project" value="UniProtKB-KW"/>
</dbReference>
<feature type="domain" description="Methyltransferase type 11" evidence="1">
    <location>
        <begin position="167"/>
        <end position="259"/>
    </location>
</feature>
<dbReference type="SUPFAM" id="SSF53335">
    <property type="entry name" value="S-adenosyl-L-methionine-dependent methyltransferases"/>
    <property type="match status" value="1"/>
</dbReference>
<dbReference type="InterPro" id="IPR029063">
    <property type="entry name" value="SAM-dependent_MTases_sf"/>
</dbReference>
<dbReference type="InterPro" id="IPR013216">
    <property type="entry name" value="Methyltransf_11"/>
</dbReference>
<evidence type="ECO:0000313" key="2">
    <source>
        <dbReference type="EMBL" id="SFK47626.1"/>
    </source>
</evidence>
<dbReference type="Gene3D" id="3.40.50.150">
    <property type="entry name" value="Vaccinia Virus protein VP39"/>
    <property type="match status" value="1"/>
</dbReference>
<dbReference type="Proteomes" id="UP000198841">
    <property type="component" value="Unassembled WGS sequence"/>
</dbReference>
<evidence type="ECO:0000259" key="1">
    <source>
        <dbReference type="Pfam" id="PF08241"/>
    </source>
</evidence>
<dbReference type="PANTHER" id="PTHR43712">
    <property type="entry name" value="PUTATIVE (AFU_ORTHOLOGUE AFUA_4G14580)-RELATED"/>
    <property type="match status" value="1"/>
</dbReference>
<gene>
    <name evidence="2" type="ORF">SAMN05518863_107187</name>
</gene>
<name>A0A1I3ZVG6_9GAMM</name>
<accession>A0A1I3ZVG6</accession>
<dbReference type="EMBL" id="FOSD01000007">
    <property type="protein sequence ID" value="SFK47626.1"/>
    <property type="molecule type" value="Genomic_DNA"/>
</dbReference>
<dbReference type="CDD" id="cd02440">
    <property type="entry name" value="AdoMet_MTases"/>
    <property type="match status" value="1"/>
</dbReference>
<sequence length="332" mass="37117">MSSPLPILDDLLAQQALNGAIALAFDNQLFDFLNLPANAAQVAEHCGWQTAPVEHLLRLLWSSELLSREGENYFVASDARQYLCRAGERYIGAAWRYRHQTLQQFVTRLPQLLQQAAPGWQDPLQIDTAWADAALHQIAQEQRALSADTACAIADKLADFQRPALLLDMGGGPGLIAIALAQRFPHLSAVVLDLPQTATVAQRNIERAGLTDRCCALAQFAENRQVDIIWSSSFLYFIEDREAMLRKWFEQLRPGGLLISAHAEVPCNPADARRILPFFTPLMMRGYSVTQEGELALQLQQVGFVLEQQQRLQPFPMSPLYVLLARKPKTSD</sequence>
<evidence type="ECO:0000313" key="3">
    <source>
        <dbReference type="Proteomes" id="UP000198841"/>
    </source>
</evidence>
<proteinExistence type="predicted"/>
<dbReference type="RefSeq" id="WP_008108771.1">
    <property type="nucleotide sequence ID" value="NZ_FOSD01000007.1"/>
</dbReference>
<dbReference type="PANTHER" id="PTHR43712:SF2">
    <property type="entry name" value="O-METHYLTRANSFERASE CICE"/>
    <property type="match status" value="1"/>
</dbReference>
<dbReference type="GO" id="GO:0032259">
    <property type="term" value="P:methylation"/>
    <property type="evidence" value="ECO:0007669"/>
    <property type="project" value="UniProtKB-KW"/>
</dbReference>
<protein>
    <submittedName>
        <fullName evidence="2">Methyltransferase domain-containing protein</fullName>
    </submittedName>
</protein>
<organism evidence="2 3">
    <name type="scientific">Candidatus Pantoea symbiotica</name>
    <dbReference type="NCBI Taxonomy" id="1884370"/>
    <lineage>
        <taxon>Bacteria</taxon>
        <taxon>Pseudomonadati</taxon>
        <taxon>Pseudomonadota</taxon>
        <taxon>Gammaproteobacteria</taxon>
        <taxon>Enterobacterales</taxon>
        <taxon>Erwiniaceae</taxon>
        <taxon>Pantoea</taxon>
    </lineage>
</organism>
<dbReference type="InterPro" id="IPR036388">
    <property type="entry name" value="WH-like_DNA-bd_sf"/>
</dbReference>